<dbReference type="SUPFAM" id="SSF53254">
    <property type="entry name" value="Phosphoglycerate mutase-like"/>
    <property type="match status" value="1"/>
</dbReference>
<sequence length="156" mass="16731">MTAAVDRVFLARHGRTALNAQGRLRGLSDPPLDEVGIVEAARLADALVPKHPTAVICSPLQRAVATAHAIGAACGATVTVEHSSSWWPTMVPDRWSWCPTMRSTARCLDSLTPRSAMCVSEPRAGTSSAWSTVRGGRTPTTRSRTNRFGRRGDPGR</sequence>
<name>A0ABY4QFJ0_9MYCO</name>
<proteinExistence type="predicted"/>
<keyword evidence="3" id="KW-1185">Reference proteome</keyword>
<accession>A0ABY4QFJ0</accession>
<organism evidence="2 3">
    <name type="scientific">Candidatus Mycobacterium methanotrophicum</name>
    <dbReference type="NCBI Taxonomy" id="2943498"/>
    <lineage>
        <taxon>Bacteria</taxon>
        <taxon>Bacillati</taxon>
        <taxon>Actinomycetota</taxon>
        <taxon>Actinomycetes</taxon>
        <taxon>Mycobacteriales</taxon>
        <taxon>Mycobacteriaceae</taxon>
        <taxon>Mycobacterium</taxon>
    </lineage>
</organism>
<evidence type="ECO:0000313" key="2">
    <source>
        <dbReference type="EMBL" id="UQX09747.1"/>
    </source>
</evidence>
<dbReference type="CDD" id="cd07067">
    <property type="entry name" value="HP_PGM_like"/>
    <property type="match status" value="1"/>
</dbReference>
<gene>
    <name evidence="2" type="ORF">M5I08_15690</name>
</gene>
<dbReference type="InterPro" id="IPR050275">
    <property type="entry name" value="PGM_Phosphatase"/>
</dbReference>
<dbReference type="PANTHER" id="PTHR48100:SF44">
    <property type="entry name" value="PHOSPHATASE C1620.13-RELATED"/>
    <property type="match status" value="1"/>
</dbReference>
<dbReference type="InterPro" id="IPR013078">
    <property type="entry name" value="His_Pase_superF_clade-1"/>
</dbReference>
<feature type="region of interest" description="Disordered" evidence="1">
    <location>
        <begin position="122"/>
        <end position="156"/>
    </location>
</feature>
<dbReference type="InterPro" id="IPR029033">
    <property type="entry name" value="His_PPase_superfam"/>
</dbReference>
<dbReference type="EMBL" id="CP097320">
    <property type="protein sequence ID" value="UQX09747.1"/>
    <property type="molecule type" value="Genomic_DNA"/>
</dbReference>
<dbReference type="SMART" id="SM00855">
    <property type="entry name" value="PGAM"/>
    <property type="match status" value="1"/>
</dbReference>
<protein>
    <submittedName>
        <fullName evidence="2">Histidine phosphatase family protein</fullName>
    </submittedName>
</protein>
<dbReference type="Gene3D" id="3.40.50.1240">
    <property type="entry name" value="Phosphoglycerate mutase-like"/>
    <property type="match status" value="1"/>
</dbReference>
<evidence type="ECO:0000313" key="3">
    <source>
        <dbReference type="Proteomes" id="UP001056610"/>
    </source>
</evidence>
<dbReference type="RefSeq" id="WP_249762818.1">
    <property type="nucleotide sequence ID" value="NZ_CAJUXY010000005.1"/>
</dbReference>
<reference evidence="2" key="1">
    <citation type="submission" date="2022-05" db="EMBL/GenBank/DDBJ databases">
        <title>A methanotrophic Mycobacterium dominates a cave microbial ecosystem.</title>
        <authorList>
            <person name="Van Spanning R.J.M."/>
            <person name="Guan Q."/>
            <person name="Melkonian C."/>
            <person name="Gallant J."/>
            <person name="Polerecky L."/>
            <person name="Flot J.-F."/>
            <person name="Brandt B.W."/>
            <person name="Braster M."/>
            <person name="Iturbe Espinoza P."/>
            <person name="Aerts J."/>
            <person name="Meima-Franke M."/>
            <person name="Piersma S.R."/>
            <person name="Bunduc C."/>
            <person name="Ummels R."/>
            <person name="Pain A."/>
            <person name="Fleming E.J."/>
            <person name="van der Wel N."/>
            <person name="Gherman V.D."/>
            <person name="Sarbu S.M."/>
            <person name="Bodelier P.L.E."/>
            <person name="Bitter W."/>
        </authorList>
    </citation>
    <scope>NUCLEOTIDE SEQUENCE</scope>
    <source>
        <strain evidence="2">Sulfur Cave</strain>
    </source>
</reference>
<dbReference type="PANTHER" id="PTHR48100">
    <property type="entry name" value="BROAD-SPECIFICITY PHOSPHATASE YOR283W-RELATED"/>
    <property type="match status" value="1"/>
</dbReference>
<dbReference type="Pfam" id="PF00300">
    <property type="entry name" value="His_Phos_1"/>
    <property type="match status" value="1"/>
</dbReference>
<dbReference type="Proteomes" id="UP001056610">
    <property type="component" value="Chromosome"/>
</dbReference>
<feature type="compositionally biased region" description="Low complexity" evidence="1">
    <location>
        <begin position="131"/>
        <end position="143"/>
    </location>
</feature>
<evidence type="ECO:0000256" key="1">
    <source>
        <dbReference type="SAM" id="MobiDB-lite"/>
    </source>
</evidence>